<keyword evidence="1 3" id="KW-0378">Hydrolase</keyword>
<reference evidence="3" key="1">
    <citation type="submission" date="2024-07" db="EMBL/GenBank/DDBJ databases">
        <authorList>
            <person name="Yu S.T."/>
        </authorList>
    </citation>
    <scope>NUCLEOTIDE SEQUENCE</scope>
    <source>
        <strain evidence="3">R39</strain>
    </source>
</reference>
<dbReference type="RefSeq" id="WP_369220701.1">
    <property type="nucleotide sequence ID" value="NZ_CP163441.1"/>
</dbReference>
<dbReference type="InterPro" id="IPR013094">
    <property type="entry name" value="AB_hydrolase_3"/>
</dbReference>
<feature type="domain" description="Alpha/beta hydrolase fold-3" evidence="2">
    <location>
        <begin position="118"/>
        <end position="332"/>
    </location>
</feature>
<dbReference type="InterPro" id="IPR050300">
    <property type="entry name" value="GDXG_lipolytic_enzyme"/>
</dbReference>
<dbReference type="InterPro" id="IPR029058">
    <property type="entry name" value="AB_hydrolase_fold"/>
</dbReference>
<evidence type="ECO:0000313" key="3">
    <source>
        <dbReference type="EMBL" id="XDQ40949.1"/>
    </source>
</evidence>
<dbReference type="Gene3D" id="3.40.50.1820">
    <property type="entry name" value="alpha/beta hydrolase"/>
    <property type="match status" value="1"/>
</dbReference>
<organism evidence="3">
    <name type="scientific">Streptomyces sp. R39</name>
    <dbReference type="NCBI Taxonomy" id="3238631"/>
    <lineage>
        <taxon>Bacteria</taxon>
        <taxon>Bacillati</taxon>
        <taxon>Actinomycetota</taxon>
        <taxon>Actinomycetes</taxon>
        <taxon>Kitasatosporales</taxon>
        <taxon>Streptomycetaceae</taxon>
        <taxon>Streptomyces</taxon>
    </lineage>
</organism>
<proteinExistence type="predicted"/>
<name>A0AB39QEN5_9ACTN</name>
<dbReference type="SUPFAM" id="SSF53474">
    <property type="entry name" value="alpha/beta-Hydrolases"/>
    <property type="match status" value="1"/>
</dbReference>
<dbReference type="PANTHER" id="PTHR48081">
    <property type="entry name" value="AB HYDROLASE SUPERFAMILY PROTEIN C4A8.06C"/>
    <property type="match status" value="1"/>
</dbReference>
<sequence>MTDVHPLPERLARHAARGLGRLPTAVKRAIAGPPVTVDGQVMDLDAQVGMRVLGLAVSKTFESLPLAEGRAQIVSEAWIFGDELPVEEIRDLTIPTREGGIAARLYRPAEVRRPSAALVYFHGGGWVLGDLRTSDAVARFLARHASLTVIAVDYRLAPENPFPAAVDDALAAFTHVVEHAEEYGVDPAAVGVGGESAGGNLAAVVALETARRAREAVSPAAATSVPAMQLLLMPVTDLSRKHRSYELFGTGLFLTEAQMDWYKARYLPDPELATDPRVSPLLAEDVHDVAPAYVVVAGFDVLRDEGEAYAHKLRDAGVPAVLRRHGGITHSMVNATGVGSAARTVLLEVAGALRMGLTSRTGLTTPEVKAR</sequence>
<dbReference type="AlphaFoldDB" id="A0AB39QEN5"/>
<evidence type="ECO:0000256" key="1">
    <source>
        <dbReference type="ARBA" id="ARBA00022801"/>
    </source>
</evidence>
<gene>
    <name evidence="3" type="ORF">AB5J52_00975</name>
</gene>
<protein>
    <submittedName>
        <fullName evidence="3">Alpha/beta hydrolase</fullName>
    </submittedName>
</protein>
<dbReference type="PANTHER" id="PTHR48081:SF8">
    <property type="entry name" value="ALPHA_BETA HYDROLASE FOLD-3 DOMAIN-CONTAINING PROTEIN-RELATED"/>
    <property type="match status" value="1"/>
</dbReference>
<dbReference type="Pfam" id="PF07859">
    <property type="entry name" value="Abhydrolase_3"/>
    <property type="match status" value="1"/>
</dbReference>
<dbReference type="EMBL" id="CP163441">
    <property type="protein sequence ID" value="XDQ40949.1"/>
    <property type="molecule type" value="Genomic_DNA"/>
</dbReference>
<accession>A0AB39QEN5</accession>
<dbReference type="GO" id="GO:0016787">
    <property type="term" value="F:hydrolase activity"/>
    <property type="evidence" value="ECO:0007669"/>
    <property type="project" value="UniProtKB-KW"/>
</dbReference>
<evidence type="ECO:0000259" key="2">
    <source>
        <dbReference type="Pfam" id="PF07859"/>
    </source>
</evidence>